<keyword evidence="1" id="KW-0472">Membrane</keyword>
<dbReference type="Proteomes" id="UP000053091">
    <property type="component" value="Unassembled WGS sequence"/>
</dbReference>
<gene>
    <name evidence="2" type="ORF">TBC1_111683</name>
</gene>
<organism evidence="2">
    <name type="scientific">Lentimicrobium saccharophilum</name>
    <dbReference type="NCBI Taxonomy" id="1678841"/>
    <lineage>
        <taxon>Bacteria</taxon>
        <taxon>Pseudomonadati</taxon>
        <taxon>Bacteroidota</taxon>
        <taxon>Bacteroidia</taxon>
        <taxon>Bacteroidales</taxon>
        <taxon>Lentimicrobiaceae</taxon>
        <taxon>Lentimicrobium</taxon>
    </lineage>
</organism>
<evidence type="ECO:0000256" key="1">
    <source>
        <dbReference type="SAM" id="Phobius"/>
    </source>
</evidence>
<evidence type="ECO:0000313" key="2">
    <source>
        <dbReference type="EMBL" id="GAP43527.1"/>
    </source>
</evidence>
<keyword evidence="1" id="KW-1133">Transmembrane helix</keyword>
<evidence type="ECO:0008006" key="4">
    <source>
        <dbReference type="Google" id="ProtNLM"/>
    </source>
</evidence>
<keyword evidence="3" id="KW-1185">Reference proteome</keyword>
<reference evidence="2" key="1">
    <citation type="journal article" date="2015" name="Genome Announc.">
        <title>Draft Genome Sequence of Bacteroidales Strain TBC1, a Novel Isolate from a Methanogenic Wastewater Treatment System.</title>
        <authorList>
            <person name="Tourlousse D.M."/>
            <person name="Matsuura N."/>
            <person name="Sun L."/>
            <person name="Toyonaga M."/>
            <person name="Kuroda K."/>
            <person name="Ohashi A."/>
            <person name="Cruz R."/>
            <person name="Yamaguchi T."/>
            <person name="Sekiguchi Y."/>
        </authorList>
    </citation>
    <scope>NUCLEOTIDE SEQUENCE [LARGE SCALE GENOMIC DNA]</scope>
    <source>
        <strain evidence="2">TBC1</strain>
    </source>
</reference>
<dbReference type="AlphaFoldDB" id="A0A0S7BYE0"/>
<dbReference type="STRING" id="1678841.TBC1_111683"/>
<evidence type="ECO:0000313" key="3">
    <source>
        <dbReference type="Proteomes" id="UP000053091"/>
    </source>
</evidence>
<dbReference type="RefSeq" id="WP_062040771.1">
    <property type="nucleotide sequence ID" value="NZ_DF968182.1"/>
</dbReference>
<dbReference type="PATRIC" id="fig|1678841.3.peg.1875"/>
<proteinExistence type="predicted"/>
<sequence>MWNKIPAFLKNKYLLVILMFIVWLTFFDRNNFISQVRYGRILNKQRQQMEFYKSEILKDSTALNELMTDSLSLEKFAREKYLMKKNNEDVYLIVKDKDNKEN</sequence>
<feature type="transmembrane region" description="Helical" evidence="1">
    <location>
        <begin position="12"/>
        <end position="27"/>
    </location>
</feature>
<accession>A0A0S7BYE0</accession>
<dbReference type="OrthoDB" id="1467719at2"/>
<protein>
    <recommendedName>
        <fullName evidence="4">Septum formation initiator</fullName>
    </recommendedName>
</protein>
<dbReference type="EMBL" id="DF968182">
    <property type="protein sequence ID" value="GAP43527.1"/>
    <property type="molecule type" value="Genomic_DNA"/>
</dbReference>
<name>A0A0S7BYE0_9BACT</name>
<keyword evidence="1" id="KW-0812">Transmembrane</keyword>